<organism evidence="1 2">
    <name type="scientific">Xylanibacter ruminicola</name>
    <name type="common">Prevotella ruminicola</name>
    <dbReference type="NCBI Taxonomy" id="839"/>
    <lineage>
        <taxon>Bacteria</taxon>
        <taxon>Pseudomonadati</taxon>
        <taxon>Bacteroidota</taxon>
        <taxon>Bacteroidia</taxon>
        <taxon>Bacteroidales</taxon>
        <taxon>Prevotellaceae</taxon>
        <taxon>Xylanibacter</taxon>
    </lineage>
</organism>
<reference evidence="1 2" key="1">
    <citation type="submission" date="2016-11" db="EMBL/GenBank/DDBJ databases">
        <authorList>
            <person name="Jaros S."/>
            <person name="Januszkiewicz K."/>
            <person name="Wedrychowicz H."/>
        </authorList>
    </citation>
    <scope>NUCLEOTIDE SEQUENCE [LARGE SCALE GENOMIC DNA]</scope>
    <source>
        <strain evidence="1 2">KHT3</strain>
    </source>
</reference>
<proteinExistence type="predicted"/>
<dbReference type="EMBL" id="FRBD01000006">
    <property type="protein sequence ID" value="SHK57648.1"/>
    <property type="molecule type" value="Genomic_DNA"/>
</dbReference>
<dbReference type="AlphaFoldDB" id="A0A1M6TLJ6"/>
<evidence type="ECO:0000313" key="1">
    <source>
        <dbReference type="EMBL" id="SHK57648.1"/>
    </source>
</evidence>
<protein>
    <submittedName>
        <fullName evidence="1">Uncharacterized protein</fullName>
    </submittedName>
</protein>
<sequence>MSAFFGVGQMSACIFFEVSKNFHIFVPCLVLRMRVHII</sequence>
<dbReference type="Proteomes" id="UP000184130">
    <property type="component" value="Unassembled WGS sequence"/>
</dbReference>
<accession>A0A1M6TLJ6</accession>
<name>A0A1M6TLJ6_XYLRU</name>
<evidence type="ECO:0000313" key="2">
    <source>
        <dbReference type="Proteomes" id="UP000184130"/>
    </source>
</evidence>
<gene>
    <name evidence="1" type="ORF">SAMN05216463_10675</name>
</gene>